<dbReference type="eggNOG" id="COG1477">
    <property type="taxonomic scope" value="Bacteria"/>
</dbReference>
<evidence type="ECO:0000256" key="12">
    <source>
        <dbReference type="RuleBase" id="RU363002"/>
    </source>
</evidence>
<keyword evidence="7 10" id="KW-0460">Magnesium</keyword>
<evidence type="ECO:0000256" key="4">
    <source>
        <dbReference type="ARBA" id="ARBA00022679"/>
    </source>
</evidence>
<comment type="cofactor">
    <cofactor evidence="11">
        <name>Mg(2+)</name>
        <dbReference type="ChEBI" id="CHEBI:18420"/>
    </cofactor>
    <cofactor evidence="11">
        <name>Mn(2+)</name>
        <dbReference type="ChEBI" id="CHEBI:29035"/>
    </cofactor>
    <text evidence="11">Magnesium. Can also use manganese.</text>
</comment>
<dbReference type="Pfam" id="PF02424">
    <property type="entry name" value="ApbE"/>
    <property type="match status" value="1"/>
</dbReference>
<keyword evidence="12" id="KW-0472">Membrane</keyword>
<keyword evidence="12 13" id="KW-0449">Lipoprotein</keyword>
<dbReference type="Gene3D" id="3.10.520.10">
    <property type="entry name" value="ApbE-like domains"/>
    <property type="match status" value="1"/>
</dbReference>
<evidence type="ECO:0000256" key="10">
    <source>
        <dbReference type="PIRNR" id="PIRNR006268"/>
    </source>
</evidence>
<organism evidence="13 14">
    <name type="scientific">Mahella australiensis (strain DSM 15567 / CIP 107919 / 50-1 BON)</name>
    <dbReference type="NCBI Taxonomy" id="697281"/>
    <lineage>
        <taxon>Bacteria</taxon>
        <taxon>Bacillati</taxon>
        <taxon>Bacillota</taxon>
        <taxon>Clostridia</taxon>
        <taxon>Thermoanaerobacterales</taxon>
        <taxon>Thermoanaerobacterales Family IV. Incertae Sedis</taxon>
        <taxon>Mahella</taxon>
    </lineage>
</organism>
<keyword evidence="12" id="KW-1003">Cell membrane</keyword>
<gene>
    <name evidence="13" type="ordered locus">Mahau_1956</name>
</gene>
<accession>F4A1T2</accession>
<dbReference type="SUPFAM" id="SSF143631">
    <property type="entry name" value="ApbE-like"/>
    <property type="match status" value="1"/>
</dbReference>
<feature type="binding site" evidence="11">
    <location>
        <position position="172"/>
    </location>
    <ligand>
        <name>Mg(2+)</name>
        <dbReference type="ChEBI" id="CHEBI:18420"/>
    </ligand>
</feature>
<protein>
    <recommendedName>
        <fullName evidence="2 10">FAD:protein FMN transferase</fullName>
        <ecNumber evidence="1 10">2.7.1.180</ecNumber>
    </recommendedName>
    <alternativeName>
        <fullName evidence="8 10">Flavin transferase</fullName>
    </alternativeName>
</protein>
<dbReference type="PANTHER" id="PTHR30040">
    <property type="entry name" value="THIAMINE BIOSYNTHESIS LIPOPROTEIN APBE"/>
    <property type="match status" value="1"/>
</dbReference>
<keyword evidence="14" id="KW-1185">Reference proteome</keyword>
<dbReference type="InterPro" id="IPR003374">
    <property type="entry name" value="ApbE-like_sf"/>
</dbReference>
<dbReference type="PANTHER" id="PTHR30040:SF2">
    <property type="entry name" value="FAD:PROTEIN FMN TRANSFERASE"/>
    <property type="match status" value="1"/>
</dbReference>
<sequence length="344" mass="37436">MKYKRLVSLWLIIVNLLLIVSACSKEPEKTVKTEFLMDTLMELTAYGPNGEKAIDAAMKRIKEIDVLMSVSSETGDVYKINKAAGQDPVKVSDETMYVVQAAQHYSQLSEGAFDITIGPLVSLWGIGKKEEVPSQAAIDSTKALVDYRKLRIDASAGTIGLPERGMSVDLGAIAKGYAGDEAVRIFKEYGVKNGIISLGGNVVVVGTRPDGKPWRVGIQNPFKPTGNYAAVVEETDKTVVTSGTYERYFIKDGKRYHHILDPSTGYPADNGLASVSIIAGKSIDADALSTTVFLLGPEKGMEIVEDLPNIECIMITNDKRITVSSGLQDKINITDKDFVYEEGR</sequence>
<reference evidence="13 14" key="2">
    <citation type="journal article" date="2011" name="Stand. Genomic Sci.">
        <title>Complete genome sequence of Mahella australiensis type strain (50-1 BON).</title>
        <authorList>
            <person name="Sikorski J."/>
            <person name="Teshima H."/>
            <person name="Nolan M."/>
            <person name="Lucas S."/>
            <person name="Hammon N."/>
            <person name="Deshpande S."/>
            <person name="Cheng J.F."/>
            <person name="Pitluck S."/>
            <person name="Liolios K."/>
            <person name="Pagani I."/>
            <person name="Ivanova N."/>
            <person name="Huntemann M."/>
            <person name="Mavromatis K."/>
            <person name="Ovchinikova G."/>
            <person name="Pati A."/>
            <person name="Tapia R."/>
            <person name="Han C."/>
            <person name="Goodwin L."/>
            <person name="Chen A."/>
            <person name="Palaniappan K."/>
            <person name="Land M."/>
            <person name="Hauser L."/>
            <person name="Ngatchou-Djao O.D."/>
            <person name="Rohde M."/>
            <person name="Pukall R."/>
            <person name="Spring S."/>
            <person name="Abt B."/>
            <person name="Goker M."/>
            <person name="Detter J.C."/>
            <person name="Woyke T."/>
            <person name="Bristow J."/>
            <person name="Markowitz V."/>
            <person name="Hugenholtz P."/>
            <person name="Eisen J.A."/>
            <person name="Kyrpides N.C."/>
            <person name="Klenk H.P."/>
            <person name="Lapidus A."/>
        </authorList>
    </citation>
    <scope>NUCLEOTIDE SEQUENCE [LARGE SCALE GENOMIC DNA]</scope>
    <source>
        <strain evidence="14">DSM 15567 / CIP 107919 / 50-1 BON</strain>
    </source>
</reference>
<dbReference type="KEGG" id="mas:Mahau_1956"/>
<keyword evidence="4 10" id="KW-0808">Transferase</keyword>
<evidence type="ECO:0000313" key="13">
    <source>
        <dbReference type="EMBL" id="AEE97132.1"/>
    </source>
</evidence>
<dbReference type="EC" id="2.7.1.180" evidence="1 10"/>
<keyword evidence="12" id="KW-0997">Cell inner membrane</keyword>
<dbReference type="EMBL" id="CP002360">
    <property type="protein sequence ID" value="AEE97132.1"/>
    <property type="molecule type" value="Genomic_DNA"/>
</dbReference>
<dbReference type="PIRSF" id="PIRSF006268">
    <property type="entry name" value="ApbE"/>
    <property type="match status" value="1"/>
</dbReference>
<evidence type="ECO:0000256" key="5">
    <source>
        <dbReference type="ARBA" id="ARBA00022723"/>
    </source>
</evidence>
<dbReference type="RefSeq" id="WP_013781560.1">
    <property type="nucleotide sequence ID" value="NC_015520.1"/>
</dbReference>
<keyword evidence="5 10" id="KW-0479">Metal-binding</keyword>
<evidence type="ECO:0000256" key="9">
    <source>
        <dbReference type="ARBA" id="ARBA00048540"/>
    </source>
</evidence>
<feature type="binding site" evidence="11">
    <location>
        <position position="286"/>
    </location>
    <ligand>
        <name>Mg(2+)</name>
        <dbReference type="ChEBI" id="CHEBI:18420"/>
    </ligand>
</feature>
<comment type="catalytic activity">
    <reaction evidence="9 10 12">
        <text>L-threonyl-[protein] + FAD = FMN-L-threonyl-[protein] + AMP + H(+)</text>
        <dbReference type="Rhea" id="RHEA:36847"/>
        <dbReference type="Rhea" id="RHEA-COMP:11060"/>
        <dbReference type="Rhea" id="RHEA-COMP:11061"/>
        <dbReference type="ChEBI" id="CHEBI:15378"/>
        <dbReference type="ChEBI" id="CHEBI:30013"/>
        <dbReference type="ChEBI" id="CHEBI:57692"/>
        <dbReference type="ChEBI" id="CHEBI:74257"/>
        <dbReference type="ChEBI" id="CHEBI:456215"/>
        <dbReference type="EC" id="2.7.1.180"/>
    </reaction>
</comment>
<evidence type="ECO:0000256" key="7">
    <source>
        <dbReference type="ARBA" id="ARBA00022842"/>
    </source>
</evidence>
<dbReference type="GO" id="GO:0005886">
    <property type="term" value="C:plasma membrane"/>
    <property type="evidence" value="ECO:0007669"/>
    <property type="project" value="UniProtKB-SubCell"/>
</dbReference>
<dbReference type="HOGENOM" id="CLU_044403_1_0_9"/>
<dbReference type="AlphaFoldDB" id="F4A1T2"/>
<feature type="binding site" evidence="11">
    <location>
        <position position="290"/>
    </location>
    <ligand>
        <name>Mg(2+)</name>
        <dbReference type="ChEBI" id="CHEBI:18420"/>
    </ligand>
</feature>
<comment type="function">
    <text evidence="12">Flavin transferase that catalyzes the transfer of the FMN moiety of FAD and its covalent binding to the hydroxyl group of a threonine residue in a target flavoprotein.</text>
</comment>
<evidence type="ECO:0000256" key="2">
    <source>
        <dbReference type="ARBA" id="ARBA00016337"/>
    </source>
</evidence>
<evidence type="ECO:0000313" key="14">
    <source>
        <dbReference type="Proteomes" id="UP000008457"/>
    </source>
</evidence>
<evidence type="ECO:0000256" key="1">
    <source>
        <dbReference type="ARBA" id="ARBA00011955"/>
    </source>
</evidence>
<dbReference type="GO" id="GO:0046872">
    <property type="term" value="F:metal ion binding"/>
    <property type="evidence" value="ECO:0007669"/>
    <property type="project" value="UniProtKB-UniRule"/>
</dbReference>
<comment type="subcellular location">
    <subcellularLocation>
        <location evidence="12">Cell inner membrane</location>
        <topology evidence="12">Lipid-anchor</topology>
        <orientation evidence="12">Periplasmic side</orientation>
    </subcellularLocation>
</comment>
<evidence type="ECO:0000256" key="3">
    <source>
        <dbReference type="ARBA" id="ARBA00022630"/>
    </source>
</evidence>
<comment type="similarity">
    <text evidence="10 12">Belongs to the ApbE family.</text>
</comment>
<evidence type="ECO:0000256" key="6">
    <source>
        <dbReference type="ARBA" id="ARBA00022827"/>
    </source>
</evidence>
<reference evidence="14" key="1">
    <citation type="submission" date="2010-11" db="EMBL/GenBank/DDBJ databases">
        <title>The complete genome of Mahella australiensis DSM 15567.</title>
        <authorList>
            <consortium name="US DOE Joint Genome Institute (JGI-PGF)"/>
            <person name="Lucas S."/>
            <person name="Copeland A."/>
            <person name="Lapidus A."/>
            <person name="Bruce D."/>
            <person name="Goodwin L."/>
            <person name="Pitluck S."/>
            <person name="Kyrpides N."/>
            <person name="Mavromatis K."/>
            <person name="Pagani I."/>
            <person name="Ivanova N."/>
            <person name="Teshima H."/>
            <person name="Brettin T."/>
            <person name="Detter J.C."/>
            <person name="Han C."/>
            <person name="Tapia R."/>
            <person name="Land M."/>
            <person name="Hauser L."/>
            <person name="Markowitz V."/>
            <person name="Cheng J.-F."/>
            <person name="Hugenholtz P."/>
            <person name="Woyke T."/>
            <person name="Wu D."/>
            <person name="Spring S."/>
            <person name="Pukall R."/>
            <person name="Steenblock K."/>
            <person name="Schneider S."/>
            <person name="Klenk H.-P."/>
            <person name="Eisen J.A."/>
        </authorList>
    </citation>
    <scope>NUCLEOTIDE SEQUENCE [LARGE SCALE GENOMIC DNA]</scope>
    <source>
        <strain evidence="14">DSM 15567 / CIP 107919 / 50-1 BON</strain>
    </source>
</reference>
<keyword evidence="3 10" id="KW-0285">Flavoprotein</keyword>
<dbReference type="PROSITE" id="PS51257">
    <property type="entry name" value="PROKAR_LIPOPROTEIN"/>
    <property type="match status" value="1"/>
</dbReference>
<name>F4A1T2_MAHA5</name>
<evidence type="ECO:0000256" key="11">
    <source>
        <dbReference type="PIRSR" id="PIRSR006268-2"/>
    </source>
</evidence>
<proteinExistence type="inferred from homology"/>
<keyword evidence="6 10" id="KW-0274">FAD</keyword>
<dbReference type="InterPro" id="IPR024932">
    <property type="entry name" value="ApbE"/>
</dbReference>
<dbReference type="STRING" id="697281.Mahau_1956"/>
<dbReference type="Proteomes" id="UP000008457">
    <property type="component" value="Chromosome"/>
</dbReference>
<dbReference type="GO" id="GO:0016740">
    <property type="term" value="F:transferase activity"/>
    <property type="evidence" value="ECO:0007669"/>
    <property type="project" value="UniProtKB-UniRule"/>
</dbReference>
<evidence type="ECO:0000256" key="8">
    <source>
        <dbReference type="ARBA" id="ARBA00031306"/>
    </source>
</evidence>